<reference evidence="2 3" key="1">
    <citation type="submission" date="2020-07" db="EMBL/GenBank/DDBJ databases">
        <title>A new beta-1,3-glucan-decomposing anaerobic bacterium isolated from anoxic soil subjected to biological soil disinfestation.</title>
        <authorList>
            <person name="Ueki A."/>
            <person name="Tonouchi A."/>
        </authorList>
    </citation>
    <scope>NUCLEOTIDE SEQUENCE [LARGE SCALE GENOMIC DNA]</scope>
    <source>
        <strain evidence="2 3">TW1</strain>
    </source>
</reference>
<sequence>MKISKKTEIIKLYEEGLSIEDIASKGFTKKYVKHVLKNAKLLNEAISAALPTEVLEPVTAEEPKTEIAEPPVVEELPTEVETPPEEGNNSSSLREVITLLESLEKSSTKVDISLNISVKIDIDNTIKTGENN</sequence>
<dbReference type="AlphaFoldDB" id="A0A6V8SEJ9"/>
<dbReference type="EMBL" id="BLZR01000001">
    <property type="protein sequence ID" value="GFP75654.1"/>
    <property type="molecule type" value="Genomic_DNA"/>
</dbReference>
<dbReference type="RefSeq" id="WP_183277146.1">
    <property type="nucleotide sequence ID" value="NZ_BLZR01000001.1"/>
</dbReference>
<protein>
    <submittedName>
        <fullName evidence="2">Uncharacterized protein</fullName>
    </submittedName>
</protein>
<feature type="region of interest" description="Disordered" evidence="1">
    <location>
        <begin position="57"/>
        <end position="92"/>
    </location>
</feature>
<evidence type="ECO:0000313" key="3">
    <source>
        <dbReference type="Proteomes" id="UP000580568"/>
    </source>
</evidence>
<evidence type="ECO:0000313" key="2">
    <source>
        <dbReference type="EMBL" id="GFP75654.1"/>
    </source>
</evidence>
<accession>A0A6V8SEJ9</accession>
<proteinExistence type="predicted"/>
<dbReference type="Proteomes" id="UP000580568">
    <property type="component" value="Unassembled WGS sequence"/>
</dbReference>
<organism evidence="2 3">
    <name type="scientific">Clostridium fungisolvens</name>
    <dbReference type="NCBI Taxonomy" id="1604897"/>
    <lineage>
        <taxon>Bacteria</taxon>
        <taxon>Bacillati</taxon>
        <taxon>Bacillota</taxon>
        <taxon>Clostridia</taxon>
        <taxon>Eubacteriales</taxon>
        <taxon>Clostridiaceae</taxon>
        <taxon>Clostridium</taxon>
    </lineage>
</organism>
<evidence type="ECO:0000256" key="1">
    <source>
        <dbReference type="SAM" id="MobiDB-lite"/>
    </source>
</evidence>
<name>A0A6V8SEJ9_9CLOT</name>
<keyword evidence="3" id="KW-1185">Reference proteome</keyword>
<gene>
    <name evidence="2" type="ORF">bsdtw1_01745</name>
</gene>
<comment type="caution">
    <text evidence="2">The sequence shown here is derived from an EMBL/GenBank/DDBJ whole genome shotgun (WGS) entry which is preliminary data.</text>
</comment>